<evidence type="ECO:0000256" key="2">
    <source>
        <dbReference type="SAM" id="MobiDB-lite"/>
    </source>
</evidence>
<dbReference type="GO" id="GO:0006457">
    <property type="term" value="P:protein folding"/>
    <property type="evidence" value="ECO:0007669"/>
    <property type="project" value="InterPro"/>
</dbReference>
<evidence type="ECO:0000256" key="1">
    <source>
        <dbReference type="ARBA" id="ARBA00010048"/>
    </source>
</evidence>
<name>A0A8H6R2G8_9EURO</name>
<feature type="compositionally biased region" description="Low complexity" evidence="2">
    <location>
        <begin position="7"/>
        <end position="27"/>
    </location>
</feature>
<reference evidence="3" key="1">
    <citation type="submission" date="2020-06" db="EMBL/GenBank/DDBJ databases">
        <title>Draft genome sequences of strains closely related to Aspergillus parafelis and Aspergillus hiratsukae.</title>
        <authorList>
            <person name="Dos Santos R.A.C."/>
            <person name="Rivero-Menendez O."/>
            <person name="Steenwyk J.L."/>
            <person name="Mead M.E."/>
            <person name="Goldman G.H."/>
            <person name="Alastruey-Izquierdo A."/>
            <person name="Rokas A."/>
        </authorList>
    </citation>
    <scope>NUCLEOTIDE SEQUENCE</scope>
    <source>
        <strain evidence="3">CNM-CM7691</strain>
    </source>
</reference>
<dbReference type="SUPFAM" id="SSF46579">
    <property type="entry name" value="Prefoldin"/>
    <property type="match status" value="2"/>
</dbReference>
<protein>
    <recommendedName>
        <fullName evidence="5">Prefoldin subunit 5</fullName>
    </recommendedName>
</protein>
<dbReference type="InterPro" id="IPR009053">
    <property type="entry name" value="Prefoldin"/>
</dbReference>
<dbReference type="AlphaFoldDB" id="A0A8H6R2G8"/>
<dbReference type="CDD" id="cd23157">
    <property type="entry name" value="Prefoldin_5"/>
    <property type="match status" value="1"/>
</dbReference>
<dbReference type="EMBL" id="JACBAG010001682">
    <property type="protein sequence ID" value="KAF7183990.1"/>
    <property type="molecule type" value="Genomic_DNA"/>
</dbReference>
<accession>A0A8H6R2G8</accession>
<gene>
    <name evidence="3" type="ORF">CNMCM7691_004480</name>
</gene>
<feature type="region of interest" description="Disordered" evidence="2">
    <location>
        <begin position="1"/>
        <end position="30"/>
    </location>
</feature>
<dbReference type="Proteomes" id="UP000641853">
    <property type="component" value="Unassembled WGS sequence"/>
</dbReference>
<dbReference type="NCBIfam" id="TIGR00293">
    <property type="entry name" value="prefoldin subunit alpha"/>
    <property type="match status" value="1"/>
</dbReference>
<sequence>MPPANPPASDTSSSGGAPPGAGKLSPPSHVPLLGVVHTARSNQRVAKLKGVSTVNIASLSVPQLRALQTRLTSELEHLTSSHQKLRAAQSRFRDCVRSINDGVVGSEKKGTAGKDDLLVPLTSSLYVRGKLADREKVLVDVGTGFYVEKVVEYSCKITCLRAKFVFLEQTAPKAIEFYEEKVKGLETNCVELEKIVQTKSAQLRLFEDALRQKMLSGEAVPSSTAAAGAG</sequence>
<dbReference type="Gene3D" id="1.10.287.370">
    <property type="match status" value="1"/>
</dbReference>
<dbReference type="GO" id="GO:1990113">
    <property type="term" value="P:RNA polymerase I assembly"/>
    <property type="evidence" value="ECO:0007669"/>
    <property type="project" value="TreeGrafter"/>
</dbReference>
<dbReference type="GO" id="GO:0051082">
    <property type="term" value="F:unfolded protein binding"/>
    <property type="evidence" value="ECO:0007669"/>
    <property type="project" value="InterPro"/>
</dbReference>
<dbReference type="GO" id="GO:1990114">
    <property type="term" value="P:RNA polymerase II core complex assembly"/>
    <property type="evidence" value="ECO:0007669"/>
    <property type="project" value="TreeGrafter"/>
</dbReference>
<evidence type="ECO:0000313" key="4">
    <source>
        <dbReference type="Proteomes" id="UP000641853"/>
    </source>
</evidence>
<dbReference type="GO" id="GO:0005737">
    <property type="term" value="C:cytoplasm"/>
    <property type="evidence" value="ECO:0007669"/>
    <property type="project" value="TreeGrafter"/>
</dbReference>
<evidence type="ECO:0008006" key="5">
    <source>
        <dbReference type="Google" id="ProtNLM"/>
    </source>
</evidence>
<dbReference type="Pfam" id="PF02996">
    <property type="entry name" value="Prefoldin"/>
    <property type="match status" value="1"/>
</dbReference>
<organism evidence="3 4">
    <name type="scientific">Aspergillus felis</name>
    <dbReference type="NCBI Taxonomy" id="1287682"/>
    <lineage>
        <taxon>Eukaryota</taxon>
        <taxon>Fungi</taxon>
        <taxon>Dikarya</taxon>
        <taxon>Ascomycota</taxon>
        <taxon>Pezizomycotina</taxon>
        <taxon>Eurotiomycetes</taxon>
        <taxon>Eurotiomycetidae</taxon>
        <taxon>Eurotiales</taxon>
        <taxon>Aspergillaceae</taxon>
        <taxon>Aspergillus</taxon>
        <taxon>Aspergillus subgen. Fumigati</taxon>
    </lineage>
</organism>
<dbReference type="PANTHER" id="PTHR12674:SF2">
    <property type="entry name" value="PREFOLDIN SUBUNIT 5"/>
    <property type="match status" value="1"/>
</dbReference>
<proteinExistence type="inferred from homology"/>
<dbReference type="GO" id="GO:0016272">
    <property type="term" value="C:prefoldin complex"/>
    <property type="evidence" value="ECO:0007669"/>
    <property type="project" value="InterPro"/>
</dbReference>
<dbReference type="GO" id="GO:1990115">
    <property type="term" value="P:RNA polymerase III assembly"/>
    <property type="evidence" value="ECO:0007669"/>
    <property type="project" value="TreeGrafter"/>
</dbReference>
<comment type="caution">
    <text evidence="3">The sequence shown here is derived from an EMBL/GenBank/DDBJ whole genome shotgun (WGS) entry which is preliminary data.</text>
</comment>
<evidence type="ECO:0000313" key="3">
    <source>
        <dbReference type="EMBL" id="KAF7183990.1"/>
    </source>
</evidence>
<keyword evidence="4" id="KW-1185">Reference proteome</keyword>
<dbReference type="PANTHER" id="PTHR12674">
    <property type="entry name" value="PREFOLDIN SUBUNIT 5"/>
    <property type="match status" value="1"/>
</dbReference>
<dbReference type="InterPro" id="IPR004127">
    <property type="entry name" value="Prefoldin_subunit_alpha"/>
</dbReference>
<comment type="similarity">
    <text evidence="1">Belongs to the prefoldin subunit alpha family.</text>
</comment>
<dbReference type="InterPro" id="IPR011599">
    <property type="entry name" value="PFD_alpha_archaea"/>
</dbReference>